<dbReference type="InterPro" id="IPR050807">
    <property type="entry name" value="TransReg_Diox_bact_type"/>
</dbReference>
<comment type="caution">
    <text evidence="3">The sequence shown here is derived from an EMBL/GenBank/DDBJ whole genome shotgun (WGS) entry which is preliminary data.</text>
</comment>
<dbReference type="Gene3D" id="1.10.260.40">
    <property type="entry name" value="lambda repressor-like DNA-binding domains"/>
    <property type="match status" value="1"/>
</dbReference>
<keyword evidence="4" id="KW-1185">Reference proteome</keyword>
<organism evidence="3 4">
    <name type="scientific">Rhodoplanes azumiensis</name>
    <dbReference type="NCBI Taxonomy" id="1897628"/>
    <lineage>
        <taxon>Bacteria</taxon>
        <taxon>Pseudomonadati</taxon>
        <taxon>Pseudomonadota</taxon>
        <taxon>Alphaproteobacteria</taxon>
        <taxon>Hyphomicrobiales</taxon>
        <taxon>Nitrobacteraceae</taxon>
        <taxon>Rhodoplanes</taxon>
    </lineage>
</organism>
<feature type="domain" description="HTH cro/C1-type" evidence="2">
    <location>
        <begin position="69"/>
        <end position="123"/>
    </location>
</feature>
<dbReference type="PANTHER" id="PTHR46797">
    <property type="entry name" value="HTH-TYPE TRANSCRIPTIONAL REGULATOR"/>
    <property type="match status" value="1"/>
</dbReference>
<evidence type="ECO:0000256" key="1">
    <source>
        <dbReference type="ARBA" id="ARBA00023125"/>
    </source>
</evidence>
<keyword evidence="1" id="KW-0238">DNA-binding</keyword>
<reference evidence="4" key="1">
    <citation type="journal article" date="2019" name="Int. J. Syst. Evol. Microbiol.">
        <title>The Global Catalogue of Microorganisms (GCM) 10K type strain sequencing project: providing services to taxonomists for standard genome sequencing and annotation.</title>
        <authorList>
            <consortium name="The Broad Institute Genomics Platform"/>
            <consortium name="The Broad Institute Genome Sequencing Center for Infectious Disease"/>
            <person name="Wu L."/>
            <person name="Ma J."/>
        </authorList>
    </citation>
    <scope>NUCLEOTIDE SEQUENCE [LARGE SCALE GENOMIC DNA]</scope>
    <source>
        <strain evidence="4">CGMCC 1.6774</strain>
    </source>
</reference>
<sequence>MTKPSIITSPSGDRLAVIPLDEYERLTEAAEDAADVRAYDAAKGRIAAGEDEAIPAAFVDRILDGENKVRVWREFRRMTVKDLAAAAGITAAYLSQIETGTRDGSVATFKKIATALKVSIDDIA</sequence>
<dbReference type="PANTHER" id="PTHR46797:SF1">
    <property type="entry name" value="METHYLPHOSPHONATE SYNTHASE"/>
    <property type="match status" value="1"/>
</dbReference>
<evidence type="ECO:0000313" key="4">
    <source>
        <dbReference type="Proteomes" id="UP001597314"/>
    </source>
</evidence>
<dbReference type="Proteomes" id="UP001597314">
    <property type="component" value="Unassembled WGS sequence"/>
</dbReference>
<dbReference type="SUPFAM" id="SSF47413">
    <property type="entry name" value="lambda repressor-like DNA-binding domains"/>
    <property type="match status" value="1"/>
</dbReference>
<dbReference type="InterPro" id="IPR010982">
    <property type="entry name" value="Lambda_DNA-bd_dom_sf"/>
</dbReference>
<proteinExistence type="predicted"/>
<dbReference type="PROSITE" id="PS50943">
    <property type="entry name" value="HTH_CROC1"/>
    <property type="match status" value="1"/>
</dbReference>
<dbReference type="Pfam" id="PF01381">
    <property type="entry name" value="HTH_3"/>
    <property type="match status" value="1"/>
</dbReference>
<gene>
    <name evidence="3" type="ORF">ACFSOX_07130</name>
</gene>
<evidence type="ECO:0000313" key="3">
    <source>
        <dbReference type="EMBL" id="MFD2181919.1"/>
    </source>
</evidence>
<protein>
    <submittedName>
        <fullName evidence="3">Helix-turn-helix transcriptional regulator</fullName>
    </submittedName>
</protein>
<accession>A0ABW5AGA7</accession>
<dbReference type="RefSeq" id="WP_378477103.1">
    <property type="nucleotide sequence ID" value="NZ_JBHUIW010000005.1"/>
</dbReference>
<dbReference type="EMBL" id="JBHUIW010000005">
    <property type="protein sequence ID" value="MFD2181919.1"/>
    <property type="molecule type" value="Genomic_DNA"/>
</dbReference>
<dbReference type="InterPro" id="IPR001387">
    <property type="entry name" value="Cro/C1-type_HTH"/>
</dbReference>
<evidence type="ECO:0000259" key="2">
    <source>
        <dbReference type="PROSITE" id="PS50943"/>
    </source>
</evidence>
<dbReference type="CDD" id="cd00093">
    <property type="entry name" value="HTH_XRE"/>
    <property type="match status" value="1"/>
</dbReference>
<dbReference type="SMART" id="SM00530">
    <property type="entry name" value="HTH_XRE"/>
    <property type="match status" value="1"/>
</dbReference>
<name>A0ABW5AGA7_9BRAD</name>